<evidence type="ECO:0000256" key="7">
    <source>
        <dbReference type="ARBA" id="ARBA00023014"/>
    </source>
</evidence>
<evidence type="ECO:0000313" key="10">
    <source>
        <dbReference type="Proteomes" id="UP000250831"/>
    </source>
</evidence>
<evidence type="ECO:0000256" key="2">
    <source>
        <dbReference type="ARBA" id="ARBA00022485"/>
    </source>
</evidence>
<dbReference type="RefSeq" id="WP_108636493.1">
    <property type="nucleotide sequence ID" value="NZ_QCXX01000009.1"/>
</dbReference>
<keyword evidence="4" id="KW-0677">Repeat</keyword>
<dbReference type="InterPro" id="IPR004452">
    <property type="entry name" value="LutB/LldF"/>
</dbReference>
<evidence type="ECO:0000256" key="3">
    <source>
        <dbReference type="ARBA" id="ARBA00022723"/>
    </source>
</evidence>
<keyword evidence="2" id="KW-0004">4Fe-4S</keyword>
<keyword evidence="3" id="KW-0479">Metal-binding</keyword>
<evidence type="ECO:0000313" key="9">
    <source>
        <dbReference type="EMBL" id="PUV21667.1"/>
    </source>
</evidence>
<name>A0A363NLS9_9SPHI</name>
<keyword evidence="5" id="KW-0249">Electron transport</keyword>
<organism evidence="9 10">
    <name type="scientific">Sphingobacterium athyrii</name>
    <dbReference type="NCBI Taxonomy" id="2152717"/>
    <lineage>
        <taxon>Bacteria</taxon>
        <taxon>Pseudomonadati</taxon>
        <taxon>Bacteroidota</taxon>
        <taxon>Sphingobacteriia</taxon>
        <taxon>Sphingobacteriales</taxon>
        <taxon>Sphingobacteriaceae</taxon>
        <taxon>Sphingobacterium</taxon>
    </lineage>
</organism>
<dbReference type="Gene3D" id="1.10.1060.10">
    <property type="entry name" value="Alpha-helical ferredoxin"/>
    <property type="match status" value="1"/>
</dbReference>
<evidence type="ECO:0000256" key="4">
    <source>
        <dbReference type="ARBA" id="ARBA00022737"/>
    </source>
</evidence>
<dbReference type="GO" id="GO:0051539">
    <property type="term" value="F:4 iron, 4 sulfur cluster binding"/>
    <property type="evidence" value="ECO:0007669"/>
    <property type="project" value="UniProtKB-KW"/>
</dbReference>
<dbReference type="Proteomes" id="UP000250831">
    <property type="component" value="Unassembled WGS sequence"/>
</dbReference>
<evidence type="ECO:0000256" key="6">
    <source>
        <dbReference type="ARBA" id="ARBA00023004"/>
    </source>
</evidence>
<dbReference type="InterPro" id="IPR037171">
    <property type="entry name" value="NagB/RpiA_transferase-like"/>
</dbReference>
<keyword evidence="6" id="KW-0408">Iron</keyword>
<protein>
    <submittedName>
        <fullName evidence="9">Iron-sulfur cluster-binding protein</fullName>
    </submittedName>
</protein>
<dbReference type="AlphaFoldDB" id="A0A363NLS9"/>
<keyword evidence="10" id="KW-1185">Reference proteome</keyword>
<dbReference type="SUPFAM" id="SSF100950">
    <property type="entry name" value="NagB/RpiA/CoA transferase-like"/>
    <property type="match status" value="1"/>
</dbReference>
<dbReference type="InterPro" id="IPR017900">
    <property type="entry name" value="4Fe4S_Fe_S_CS"/>
</dbReference>
<dbReference type="PANTHER" id="PTHR47153:SF2">
    <property type="entry name" value="LACTATE UTILIZATION PROTEIN B"/>
    <property type="match status" value="1"/>
</dbReference>
<dbReference type="NCBIfam" id="TIGR00273">
    <property type="entry name" value="LutB/LldF family L-lactate oxidation iron-sulfur protein"/>
    <property type="match status" value="1"/>
</dbReference>
<dbReference type="PROSITE" id="PS51379">
    <property type="entry name" value="4FE4S_FER_2"/>
    <property type="match status" value="1"/>
</dbReference>
<keyword evidence="7" id="KW-0411">Iron-sulfur</keyword>
<dbReference type="GO" id="GO:0006089">
    <property type="term" value="P:lactate metabolic process"/>
    <property type="evidence" value="ECO:0007669"/>
    <property type="project" value="InterPro"/>
</dbReference>
<reference evidence="9 10" key="1">
    <citation type="submission" date="2018-04" db="EMBL/GenBank/DDBJ databases">
        <title>Sphingobacterium sp. M46 Genome.</title>
        <authorList>
            <person name="Cheng J."/>
            <person name="Li Y."/>
        </authorList>
    </citation>
    <scope>NUCLEOTIDE SEQUENCE [LARGE SCALE GENOMIC DNA]</scope>
    <source>
        <strain evidence="9 10">M46</strain>
    </source>
</reference>
<sequence>MSESTANTFLKESAQKAFDTKHRDIINYNIDKYSIAFEKGKSKFADLDNSKTKANLIKWKVMENLDRYLLQFEANFTARGGKVIWANDADEAREEIYKIIERKRTRSIVKSKSMATEEIELNHFLESKNIEAIETDLGEYIIQLLDQKPYHFVTPAMHLSLEDIAKLFHEKFDTPLDASAEHLTLKARELLRDKYLAAEVGITGANFLVAETGSIAITENEGNARLTSTFPKTHIAVVGIEKIIPTLQDLEVFWPLLSTHGTGQNLTVYNTLLTGPKQSYESDGPEEMYVILLDNGRSNLLAQKEQRQGLYCIRCGACLNVCPIYQNIGGHTYETTYQGPIGSLISPHLNGMKEFKHLSYASTLCGKCTEVCPVGIDIQRMLLVNRKDSVEQGLSTKTEQKVWSWFTYGIQRRKLIDFFGGKFKNFFLRKFFKKTWGDQRELPKLAEKSFSRQWKEQQKNKDS</sequence>
<comment type="caution">
    <text evidence="9">The sequence shown here is derived from an EMBL/GenBank/DDBJ whole genome shotgun (WGS) entry which is preliminary data.</text>
</comment>
<dbReference type="GO" id="GO:0046872">
    <property type="term" value="F:metal ion binding"/>
    <property type="evidence" value="ECO:0007669"/>
    <property type="project" value="UniProtKB-KW"/>
</dbReference>
<dbReference type="InterPro" id="IPR024185">
    <property type="entry name" value="FTHF_cligase-like_sf"/>
</dbReference>
<proteinExistence type="predicted"/>
<dbReference type="InterPro" id="IPR017896">
    <property type="entry name" value="4Fe4S_Fe-S-bd"/>
</dbReference>
<evidence type="ECO:0000256" key="1">
    <source>
        <dbReference type="ARBA" id="ARBA00022448"/>
    </source>
</evidence>
<feature type="domain" description="4Fe-4S ferredoxin-type" evidence="8">
    <location>
        <begin position="302"/>
        <end position="333"/>
    </location>
</feature>
<dbReference type="PROSITE" id="PS00198">
    <property type="entry name" value="4FE4S_FER_1"/>
    <property type="match status" value="1"/>
</dbReference>
<dbReference type="InterPro" id="IPR009051">
    <property type="entry name" value="Helical_ferredxn"/>
</dbReference>
<dbReference type="Pfam" id="PF02589">
    <property type="entry name" value="LUD_dom"/>
    <property type="match status" value="1"/>
</dbReference>
<evidence type="ECO:0000259" key="8">
    <source>
        <dbReference type="PROSITE" id="PS51379"/>
    </source>
</evidence>
<dbReference type="PANTHER" id="PTHR47153">
    <property type="entry name" value="LACTATE UTILIZATION PROTEIN B"/>
    <property type="match status" value="1"/>
</dbReference>
<accession>A0A363NLS9</accession>
<evidence type="ECO:0000256" key="5">
    <source>
        <dbReference type="ARBA" id="ARBA00022982"/>
    </source>
</evidence>
<dbReference type="OrthoDB" id="9782337at2"/>
<keyword evidence="1" id="KW-0813">Transport</keyword>
<dbReference type="InterPro" id="IPR003741">
    <property type="entry name" value="LUD_dom"/>
</dbReference>
<dbReference type="SUPFAM" id="SSF46548">
    <property type="entry name" value="alpha-helical ferredoxin"/>
    <property type="match status" value="1"/>
</dbReference>
<dbReference type="Gene3D" id="3.40.50.10420">
    <property type="entry name" value="NagB/RpiA/CoA transferase-like"/>
    <property type="match status" value="1"/>
</dbReference>
<dbReference type="EMBL" id="QCXX01000009">
    <property type="protein sequence ID" value="PUV21667.1"/>
    <property type="molecule type" value="Genomic_DNA"/>
</dbReference>
<gene>
    <name evidence="9" type="ORF">DCO56_25325</name>
</gene>
<dbReference type="Pfam" id="PF13183">
    <property type="entry name" value="Fer4_8"/>
    <property type="match status" value="1"/>
</dbReference>